<reference evidence="1" key="1">
    <citation type="journal article" date="2021" name="Proc. Natl. Acad. Sci. U.S.A.">
        <title>A Catalog of Tens of Thousands of Viruses from Human Metagenomes Reveals Hidden Associations with Chronic Diseases.</title>
        <authorList>
            <person name="Tisza M.J."/>
            <person name="Buck C.B."/>
        </authorList>
    </citation>
    <scope>NUCLEOTIDE SEQUENCE</scope>
    <source>
        <strain evidence="1">CtHMI2</strain>
    </source>
</reference>
<name>A0A8S5MJJ7_9CAUD</name>
<sequence>MGLDTREIRKQITDPRNRMAISRAIYHQNRIRFHAEKALTPYITQPVTDFLAYVSNLIPADKFKVFKTLFRYPVKTNEVTGVCFDKLSRIFDGRNPAFNYQFMTSEQRDDWEYYRQDVLKEPEIWSTKGWEYFKTEINSILIVDLPKEQSPGDSYPEPYFYWLPIEHVISYEADKTTGVMRWIIFRQDDKRIAVIDDERYRVFTEEKGNIGELLIDSPHDLGYCPARFFWDEPLSLREPDVKASPLTDELESLDWFLFYHLSKKNLDMYGAYPIYSGYEQSCDFTNGENGDYCDGGFLKDKQGFYKLDQAGLLMRCPKCGDKRIVGVGSFVEIPIPDGDKQPDLRNPVQVLTVDRNSLDYNVDEEERLRTNIITAVVGTNEEITTRDALNEQQIKANFESQSTVLNRVKKGFEAAQKFVDETVCRLRYGDMFVSAKINYGTEFYLSDATQLRERYKLAKESGASEGELDALHNQIIETEYRHDPIQKQRMLVLAELEPYRHLTRSEVMELYEKQLITEEELRIKLNFANFVRRFERENTNILEFGNQIPFSKKIEVITNKFYDYASENRKGG</sequence>
<organism evidence="1">
    <name type="scientific">Siphoviridae sp. ctHMI2</name>
    <dbReference type="NCBI Taxonomy" id="2826231"/>
    <lineage>
        <taxon>Viruses</taxon>
        <taxon>Duplodnaviria</taxon>
        <taxon>Heunggongvirae</taxon>
        <taxon>Uroviricota</taxon>
        <taxon>Caudoviricetes</taxon>
    </lineage>
</organism>
<proteinExistence type="predicted"/>
<accession>A0A8S5MJJ7</accession>
<dbReference type="EMBL" id="BK014919">
    <property type="protein sequence ID" value="DAD82420.1"/>
    <property type="molecule type" value="Genomic_DNA"/>
</dbReference>
<protein>
    <submittedName>
        <fullName evidence="1">Portal</fullName>
    </submittedName>
</protein>
<evidence type="ECO:0000313" key="1">
    <source>
        <dbReference type="EMBL" id="DAD82420.1"/>
    </source>
</evidence>